<dbReference type="PANTHER" id="PTHR34580:SF9">
    <property type="entry name" value="SLL5097 PROTEIN"/>
    <property type="match status" value="1"/>
</dbReference>
<organism evidence="3 4">
    <name type="scientific">Christiangramia sabulilitoris</name>
    <dbReference type="NCBI Taxonomy" id="2583991"/>
    <lineage>
        <taxon>Bacteria</taxon>
        <taxon>Pseudomonadati</taxon>
        <taxon>Bacteroidota</taxon>
        <taxon>Flavobacteriia</taxon>
        <taxon>Flavobacteriales</taxon>
        <taxon>Flavobacteriaceae</taxon>
        <taxon>Christiangramia</taxon>
    </lineage>
</organism>
<proteinExistence type="predicted"/>
<keyword evidence="4" id="KW-1185">Reference proteome</keyword>
<dbReference type="PANTHER" id="PTHR34580">
    <property type="match status" value="1"/>
</dbReference>
<reference evidence="3 4" key="1">
    <citation type="submission" date="2019-06" db="EMBL/GenBank/DDBJ databases">
        <title>Gramella sabulilitoris sp. nov., isolated from a marine sand.</title>
        <authorList>
            <person name="Yoon J.-H."/>
        </authorList>
    </citation>
    <scope>NUCLEOTIDE SEQUENCE [LARGE SCALE GENOMIC DNA]</scope>
    <source>
        <strain evidence="3 4">HSMS-1</strain>
    </source>
</reference>
<evidence type="ECO:0000313" key="4">
    <source>
        <dbReference type="Proteomes" id="UP000315131"/>
    </source>
</evidence>
<dbReference type="AlphaFoldDB" id="A0A550I7I7"/>
<dbReference type="InterPro" id="IPR051534">
    <property type="entry name" value="CBASS_pafABC_assoc_protein"/>
</dbReference>
<dbReference type="InterPro" id="IPR026881">
    <property type="entry name" value="WYL_dom"/>
</dbReference>
<gene>
    <name evidence="3" type="ORF">FGM01_03315</name>
</gene>
<feature type="domain" description="WYL" evidence="1">
    <location>
        <begin position="119"/>
        <end position="185"/>
    </location>
</feature>
<sequence length="297" mass="35099">MSVNQTIKRYTRIISLLRRRPMSYDEIQNELSLDPDAIEDNLLTSQRTLQRDIKAIASIYEIEITSDKRLNKYFIREDVEDLPSKRLRENFEILNAIRMSRGFGESLIFEERRSLGTEHMAGLLHAIQNKLYVAFTYEKFWDDSVQDRKVAPVSLKEARNRWYLIAKDEKDGRFKNFSLDRIQDLVLEKSKFLPVHFDVEKEYRDSFGIINGTEEEPVEVILSFTPEQGRYVESLPLHLSQSLISKSEEEIRFSYYIRPTFDFKMEILSYGNKVKVIEPVEFRKDVVRDLQSALAQY</sequence>
<dbReference type="Proteomes" id="UP000315131">
    <property type="component" value="Unassembled WGS sequence"/>
</dbReference>
<dbReference type="RefSeq" id="WP_143409712.1">
    <property type="nucleotide sequence ID" value="NZ_VHSF01000001.1"/>
</dbReference>
<name>A0A550I7I7_9FLAO</name>
<evidence type="ECO:0000259" key="2">
    <source>
        <dbReference type="Pfam" id="PF25583"/>
    </source>
</evidence>
<dbReference type="InterPro" id="IPR057727">
    <property type="entry name" value="WCX_dom"/>
</dbReference>
<dbReference type="EMBL" id="VHSF01000001">
    <property type="protein sequence ID" value="TRO66933.1"/>
    <property type="molecule type" value="Genomic_DNA"/>
</dbReference>
<accession>A0A550I7I7</accession>
<evidence type="ECO:0000259" key="1">
    <source>
        <dbReference type="Pfam" id="PF13280"/>
    </source>
</evidence>
<dbReference type="Pfam" id="PF25583">
    <property type="entry name" value="WCX"/>
    <property type="match status" value="1"/>
</dbReference>
<evidence type="ECO:0000313" key="3">
    <source>
        <dbReference type="EMBL" id="TRO66933.1"/>
    </source>
</evidence>
<feature type="domain" description="WCX" evidence="2">
    <location>
        <begin position="216"/>
        <end position="294"/>
    </location>
</feature>
<protein>
    <submittedName>
        <fullName evidence="3">WYL domain-containing protein</fullName>
    </submittedName>
</protein>
<dbReference type="OrthoDB" id="43316at2"/>
<dbReference type="PROSITE" id="PS52050">
    <property type="entry name" value="WYL"/>
    <property type="match status" value="1"/>
</dbReference>
<dbReference type="Pfam" id="PF13280">
    <property type="entry name" value="WYL"/>
    <property type="match status" value="1"/>
</dbReference>
<comment type="caution">
    <text evidence="3">The sequence shown here is derived from an EMBL/GenBank/DDBJ whole genome shotgun (WGS) entry which is preliminary data.</text>
</comment>